<keyword evidence="1" id="KW-0378">Hydrolase</keyword>
<name>A0ABY3ZEL2_STRRM</name>
<evidence type="ECO:0000313" key="2">
    <source>
        <dbReference type="Proteomes" id="UP000829494"/>
    </source>
</evidence>
<geneLocation type="plasmid" evidence="1 2">
    <name>pSRIMR7</name>
</geneLocation>
<keyword evidence="2" id="KW-1185">Reference proteome</keyword>
<gene>
    <name evidence="1" type="ORF">SRIMR7_41980</name>
</gene>
<dbReference type="SUPFAM" id="SSF54060">
    <property type="entry name" value="His-Me finger endonucleases"/>
    <property type="match status" value="1"/>
</dbReference>
<keyword evidence="1" id="KW-0255">Endonuclease</keyword>
<evidence type="ECO:0000313" key="1">
    <source>
        <dbReference type="EMBL" id="UNZ08741.1"/>
    </source>
</evidence>
<proteinExistence type="predicted"/>
<dbReference type="GO" id="GO:0004519">
    <property type="term" value="F:endonuclease activity"/>
    <property type="evidence" value="ECO:0007669"/>
    <property type="project" value="UniProtKB-KW"/>
</dbReference>
<dbReference type="InterPro" id="IPR038563">
    <property type="entry name" value="Endonuclease_7_sf"/>
</dbReference>
<sequence length="276" mass="30820">MVHSVVRRGIPVRHLACQREGMTARAEVRIVGGRVVTEPGLGPVAMVWLPLHGQVVAKIPPRKGNRRLLHETVRIRSPQLNGDRWQLPRSCLVRLVTAAIDRYGFIVLWRDMSKLSRCTRACLEASGAECDCACLGAHHGQDAGGWFERVGDVVVADLGECTRTAVVYGARGSDLDAVLYQGELVSERYCVDRAGRRHWPAAAQFMCAGCVTARASVWDHCHTHGFVRAPLCNRCNTRHWRGWQPQYGRAAPTRNLDDSYYRWCPEHADVCRPCSA</sequence>
<keyword evidence="1" id="KW-0614">Plasmid</keyword>
<dbReference type="Gene3D" id="3.40.1800.10">
    <property type="entry name" value="His-Me finger endonucleases"/>
    <property type="match status" value="1"/>
</dbReference>
<dbReference type="Pfam" id="PF02945">
    <property type="entry name" value="Endonuclease_7"/>
    <property type="match status" value="1"/>
</dbReference>
<dbReference type="EMBL" id="CP094299">
    <property type="protein sequence ID" value="UNZ08741.1"/>
    <property type="molecule type" value="Genomic_DNA"/>
</dbReference>
<dbReference type="Proteomes" id="UP000829494">
    <property type="component" value="Plasmid pSRIMR7"/>
</dbReference>
<organism evidence="1 2">
    <name type="scientific">Streptomyces rimosus subsp. rimosus</name>
    <dbReference type="NCBI Taxonomy" id="132474"/>
    <lineage>
        <taxon>Bacteria</taxon>
        <taxon>Bacillati</taxon>
        <taxon>Actinomycetota</taxon>
        <taxon>Actinomycetes</taxon>
        <taxon>Kitasatosporales</taxon>
        <taxon>Streptomycetaceae</taxon>
        <taxon>Streptomyces</taxon>
    </lineage>
</organism>
<accession>A0ABY3ZEL2</accession>
<protein>
    <submittedName>
        <fullName evidence="1">Recombination endonuclease VII</fullName>
    </submittedName>
</protein>
<keyword evidence="1" id="KW-0540">Nuclease</keyword>
<dbReference type="InterPro" id="IPR044925">
    <property type="entry name" value="His-Me_finger_sf"/>
</dbReference>
<reference evidence="1 2" key="1">
    <citation type="submission" date="2022-03" db="EMBL/GenBank/DDBJ databases">
        <title>Complete genome of Streptomyces rimosus ssp. rimosus R7 (=ATCC 10970).</title>
        <authorList>
            <person name="Beganovic S."/>
            <person name="Ruckert C."/>
            <person name="Busche T."/>
            <person name="Kalinowski J."/>
            <person name="Wittmann C."/>
        </authorList>
    </citation>
    <scope>NUCLEOTIDE SEQUENCE [LARGE SCALE GENOMIC DNA]</scope>
    <source>
        <strain evidence="1 2">R7</strain>
        <plasmid evidence="1 2">pSRIMR7</plasmid>
    </source>
</reference>
<dbReference type="InterPro" id="IPR004211">
    <property type="entry name" value="Endonuclease_7"/>
</dbReference>